<protein>
    <submittedName>
        <fullName evidence="1">Uncharacterized protein</fullName>
    </submittedName>
</protein>
<proteinExistence type="predicted"/>
<accession>A0A4C1TWK0</accession>
<dbReference type="AlphaFoldDB" id="A0A4C1TWK0"/>
<sequence length="96" mass="10913">MLSEQFRRTTVNLQRAFCPEQRPFSGLKEAPRTRGKANLAINADLGHSTMLNVVNYNSSVGSGSSPDRNFNDDFDTYLSPLLGIDLVITNYQFYWY</sequence>
<dbReference type="Proteomes" id="UP000299102">
    <property type="component" value="Unassembled WGS sequence"/>
</dbReference>
<organism evidence="1 2">
    <name type="scientific">Eumeta variegata</name>
    <name type="common">Bagworm moth</name>
    <name type="synonym">Eumeta japonica</name>
    <dbReference type="NCBI Taxonomy" id="151549"/>
    <lineage>
        <taxon>Eukaryota</taxon>
        <taxon>Metazoa</taxon>
        <taxon>Ecdysozoa</taxon>
        <taxon>Arthropoda</taxon>
        <taxon>Hexapoda</taxon>
        <taxon>Insecta</taxon>
        <taxon>Pterygota</taxon>
        <taxon>Neoptera</taxon>
        <taxon>Endopterygota</taxon>
        <taxon>Lepidoptera</taxon>
        <taxon>Glossata</taxon>
        <taxon>Ditrysia</taxon>
        <taxon>Tineoidea</taxon>
        <taxon>Psychidae</taxon>
        <taxon>Oiketicinae</taxon>
        <taxon>Eumeta</taxon>
    </lineage>
</organism>
<gene>
    <name evidence="1" type="ORF">EVAR_93837_1</name>
</gene>
<evidence type="ECO:0000313" key="1">
    <source>
        <dbReference type="EMBL" id="GBP18435.1"/>
    </source>
</evidence>
<reference evidence="1 2" key="1">
    <citation type="journal article" date="2019" name="Commun. Biol.">
        <title>The bagworm genome reveals a unique fibroin gene that provides high tensile strength.</title>
        <authorList>
            <person name="Kono N."/>
            <person name="Nakamura H."/>
            <person name="Ohtoshi R."/>
            <person name="Tomita M."/>
            <person name="Numata K."/>
            <person name="Arakawa K."/>
        </authorList>
    </citation>
    <scope>NUCLEOTIDE SEQUENCE [LARGE SCALE GENOMIC DNA]</scope>
</reference>
<comment type="caution">
    <text evidence="1">The sequence shown here is derived from an EMBL/GenBank/DDBJ whole genome shotgun (WGS) entry which is preliminary data.</text>
</comment>
<keyword evidence="2" id="KW-1185">Reference proteome</keyword>
<evidence type="ECO:0000313" key="2">
    <source>
        <dbReference type="Proteomes" id="UP000299102"/>
    </source>
</evidence>
<name>A0A4C1TWK0_EUMVA</name>
<dbReference type="EMBL" id="BGZK01000097">
    <property type="protein sequence ID" value="GBP18435.1"/>
    <property type="molecule type" value="Genomic_DNA"/>
</dbReference>